<dbReference type="InterPro" id="IPR000719">
    <property type="entry name" value="Prot_kinase_dom"/>
</dbReference>
<evidence type="ECO:0000259" key="1">
    <source>
        <dbReference type="PROSITE" id="PS50011"/>
    </source>
</evidence>
<dbReference type="OrthoDB" id="3261436at2759"/>
<dbReference type="Gene3D" id="1.10.510.10">
    <property type="entry name" value="Transferase(Phosphotransferase) domain 1"/>
    <property type="match status" value="1"/>
</dbReference>
<dbReference type="InterPro" id="IPR011009">
    <property type="entry name" value="Kinase-like_dom_sf"/>
</dbReference>
<name>A0A4Q2DM37_9AGAR</name>
<accession>A0A4Q2DM37</accession>
<organism evidence="2 3">
    <name type="scientific">Candolleomyces aberdarensis</name>
    <dbReference type="NCBI Taxonomy" id="2316362"/>
    <lineage>
        <taxon>Eukaryota</taxon>
        <taxon>Fungi</taxon>
        <taxon>Dikarya</taxon>
        <taxon>Basidiomycota</taxon>
        <taxon>Agaricomycotina</taxon>
        <taxon>Agaricomycetes</taxon>
        <taxon>Agaricomycetidae</taxon>
        <taxon>Agaricales</taxon>
        <taxon>Agaricineae</taxon>
        <taxon>Psathyrellaceae</taxon>
        <taxon>Candolleomyces</taxon>
    </lineage>
</organism>
<dbReference type="AlphaFoldDB" id="A0A4Q2DM37"/>
<reference evidence="2 3" key="1">
    <citation type="submission" date="2019-01" db="EMBL/GenBank/DDBJ databases">
        <title>Draft genome sequence of Psathyrella aberdarensis IHI B618.</title>
        <authorList>
            <person name="Buettner E."/>
            <person name="Kellner H."/>
        </authorList>
    </citation>
    <scope>NUCLEOTIDE SEQUENCE [LARGE SCALE GENOMIC DNA]</scope>
    <source>
        <strain evidence="2 3">IHI B618</strain>
    </source>
</reference>
<keyword evidence="3" id="KW-1185">Reference proteome</keyword>
<dbReference type="EMBL" id="SDEE01000173">
    <property type="protein sequence ID" value="RXW19974.1"/>
    <property type="molecule type" value="Genomic_DNA"/>
</dbReference>
<gene>
    <name evidence="2" type="ORF">EST38_g5876</name>
</gene>
<protein>
    <recommendedName>
        <fullName evidence="1">Protein kinase domain-containing protein</fullName>
    </recommendedName>
</protein>
<feature type="unsure residue" description="D or N" evidence="2">
    <location>
        <position position="470"/>
    </location>
</feature>
<dbReference type="GO" id="GO:0004672">
    <property type="term" value="F:protein kinase activity"/>
    <property type="evidence" value="ECO:0007669"/>
    <property type="project" value="InterPro"/>
</dbReference>
<evidence type="ECO:0000313" key="3">
    <source>
        <dbReference type="Proteomes" id="UP000290288"/>
    </source>
</evidence>
<dbReference type="PROSITE" id="PS50011">
    <property type="entry name" value="PROTEIN_KINASE_DOM"/>
    <property type="match status" value="1"/>
</dbReference>
<evidence type="ECO:0000313" key="2">
    <source>
        <dbReference type="EMBL" id="RXW19974.1"/>
    </source>
</evidence>
<comment type="caution">
    <text evidence="2">The sequence shown here is derived from an EMBL/GenBank/DDBJ whole genome shotgun (WGS) entry which is preliminary data.</text>
</comment>
<dbReference type="STRING" id="2316362.A0A4Q2DM37"/>
<dbReference type="SUPFAM" id="SSF56112">
    <property type="entry name" value="Protein kinase-like (PK-like)"/>
    <property type="match status" value="1"/>
</dbReference>
<proteinExistence type="predicted"/>
<sequence length="974" mass="110940">MPLTIRLVTAEWSIKIVPCLGQSGSAVPSSHRSIAAEKLADNVTFSVHHWDYPGVPASFLDCELDEQFAQEIAFPFSSISRKSPCKLSETTVLEEIVVPALKKIKDFFPELFKVTVEGNFVVHRDEKGDEKDDSTTAPDISAFKGIIRESIWVKDGPLQAFMEGKGPLAASSFELNEGLDGFLNKAVDQHMANDGDEATWKILCQVLEYCFKAKLRVGLLIAPPLLLRPVYLFHEDSKAAAFLGRNCIRPNNDIRSPQAWQAFFGETIWFMFCIWVTLVEEAREKMQDHEKWAEWVPYIERTLRPHQDEISRAAHHRSGFLGTLRPIINLVRHSLLSLSFTVLGPKLPFKFIKSFSTSPLQVSSVITSNDWTHLVHANLPPDTIFSREFAEVYIYRRWGFVVKYASGSGFDAELRAMQGLASLDHCPSVIAHGSTATGLRGSSSPFLVMTYNGEPLPEFDESIVNVLYHDVIKPMHKLGWHHHDIKPDNVVVDVTGKLTLIDFNLAVPREKCTRLMCPDQNTLINFQIGDSLFKKLKTATSDVAEHVIAHQELEATINPEKLRSWTEAMTAWELDPANSPNPYEVLVKTPTQAAVRRQMAEDEEKALAKGVDVSLSDEVSPCLLIAMGIDLEGKQRSLKTLTQSLWDHSQDRQITRIKLRSNALTRRLEEWFSLLQLYIPTSVTLRKREPQKKVTPKPFDVKLWMPSQIGKLISFDRSLAEIEYKLRNAQAHEALGVLRRNLQIRATLYDIKDRWLRGQGANTRALNALATVQARIAAARDKYRQARTALLALADLLGYANVDKEFLPLQDNDIRSMVEPEPGLGETRRTLSWIWRRVNAADATEEETQEFVAETIRVEWGKSRAQAQRFQEEIELVQEEMNHTLRFFVWKADDWRRKGVAFRDKPTSPEHLEGLKAYAERQAALCQSLHDTFKHQWEGVPSLVKSARDEMDRPDLFYQRKQKEFERKNKKTSP</sequence>
<feature type="domain" description="Protein kinase" evidence="1">
    <location>
        <begin position="310"/>
        <end position="672"/>
    </location>
</feature>
<dbReference type="Proteomes" id="UP000290288">
    <property type="component" value="Unassembled WGS sequence"/>
</dbReference>
<dbReference type="GO" id="GO:0005524">
    <property type="term" value="F:ATP binding"/>
    <property type="evidence" value="ECO:0007669"/>
    <property type="project" value="InterPro"/>
</dbReference>